<protein>
    <submittedName>
        <fullName evidence="2">SH3 domain-containing protein</fullName>
    </submittedName>
</protein>
<accession>A0A974SH93</accession>
<proteinExistence type="predicted"/>
<evidence type="ECO:0000256" key="1">
    <source>
        <dbReference type="SAM" id="SignalP"/>
    </source>
</evidence>
<name>A0A974SH93_9HYPH</name>
<feature type="signal peptide" evidence="1">
    <location>
        <begin position="1"/>
        <end position="15"/>
    </location>
</feature>
<evidence type="ECO:0000313" key="2">
    <source>
        <dbReference type="EMBL" id="QRG05470.1"/>
    </source>
</evidence>
<organism evidence="2 3">
    <name type="scientific">Xanthobacter dioxanivorans</name>
    <dbReference type="NCBI Taxonomy" id="2528964"/>
    <lineage>
        <taxon>Bacteria</taxon>
        <taxon>Pseudomonadati</taxon>
        <taxon>Pseudomonadota</taxon>
        <taxon>Alphaproteobacteria</taxon>
        <taxon>Hyphomicrobiales</taxon>
        <taxon>Xanthobacteraceae</taxon>
        <taxon>Xanthobacter</taxon>
    </lineage>
</organism>
<gene>
    <name evidence="2" type="ORF">EZH22_20650</name>
</gene>
<evidence type="ECO:0000313" key="3">
    <source>
        <dbReference type="Proteomes" id="UP000596427"/>
    </source>
</evidence>
<keyword evidence="3" id="KW-1185">Reference proteome</keyword>
<feature type="chain" id="PRO_5037287505" evidence="1">
    <location>
        <begin position="16"/>
        <end position="198"/>
    </location>
</feature>
<keyword evidence="1" id="KW-0732">Signal</keyword>
<dbReference type="KEGG" id="xdi:EZH22_20650"/>
<sequence length="198" mass="20511">MLAVGMLMLPAPVQAADVIMPADLSRCVNIRAFADDPDPAGLNLRTGPSLDSPIIGALKLHVFARDAVGRDLLQAPGFAVLGSYRGWLLVSEIAYPDPPADPLPAGPGWVHGSRVSVRTLSAADAAPRLHAKAGGGDAGTPAVGLRFSVLGCSGGWLNVRERLSPGEARPPLAGWLAPGDACFEQAGLSRPVNPCTRR</sequence>
<dbReference type="Proteomes" id="UP000596427">
    <property type="component" value="Chromosome"/>
</dbReference>
<dbReference type="AlphaFoldDB" id="A0A974SH93"/>
<dbReference type="RefSeq" id="WP_203192334.1">
    <property type="nucleotide sequence ID" value="NZ_CP063362.1"/>
</dbReference>
<dbReference type="EMBL" id="CP063362">
    <property type="protein sequence ID" value="QRG05470.1"/>
    <property type="molecule type" value="Genomic_DNA"/>
</dbReference>
<reference evidence="2 3" key="1">
    <citation type="submission" date="2020-10" db="EMBL/GenBank/DDBJ databases">
        <title>Degradation of 1,4-Dioxane by Xanthobacter sp. YN2, via a Novel Group-2 Soluble Di-Iron Monooxygenase.</title>
        <authorList>
            <person name="Ma F."/>
            <person name="Wang Y."/>
            <person name="Yang J."/>
            <person name="Guo H."/>
            <person name="Su D."/>
            <person name="Yu L."/>
        </authorList>
    </citation>
    <scope>NUCLEOTIDE SEQUENCE [LARGE SCALE GENOMIC DNA]</scope>
    <source>
        <strain evidence="2 3">YN2</strain>
    </source>
</reference>